<accession>A0A0J6T6I7</accession>
<evidence type="ECO:0000313" key="2">
    <source>
        <dbReference type="Proteomes" id="UP000035955"/>
    </source>
</evidence>
<keyword evidence="2" id="KW-1185">Reference proteome</keyword>
<dbReference type="Proteomes" id="UP000035955">
    <property type="component" value="Unassembled WGS sequence"/>
</dbReference>
<dbReference type="AlphaFoldDB" id="A0A0J6T6I7"/>
<evidence type="ECO:0000313" key="1">
    <source>
        <dbReference type="EMBL" id="KMO41584.1"/>
    </source>
</evidence>
<protein>
    <submittedName>
        <fullName evidence="1">Uncharacterized protein</fullName>
    </submittedName>
</protein>
<sequence length="83" mass="9543">MVVDGIHDGRGLMIRWREVTRVRRVRHRRTFLTALRLYDGSGLQASMETWMLRGGDREVLAAVRRFSPRVADMMAAAEREAAT</sequence>
<proteinExistence type="predicted"/>
<name>A0A0J6T6I7_9HYPH</name>
<dbReference type="PATRIC" id="fig|298794.3.peg.4716"/>
<dbReference type="EMBL" id="LABY01000030">
    <property type="protein sequence ID" value="KMO41584.1"/>
    <property type="molecule type" value="Genomic_DNA"/>
</dbReference>
<reference evidence="1 2" key="1">
    <citation type="submission" date="2015-03" db="EMBL/GenBank/DDBJ databases">
        <title>Genome sequencing of Methylobacterium variabile DSM 16961.</title>
        <authorList>
            <person name="Chaudhry V."/>
            <person name="Patil P.B."/>
        </authorList>
    </citation>
    <scope>NUCLEOTIDE SEQUENCE [LARGE SCALE GENOMIC DNA]</scope>
    <source>
        <strain evidence="1 2">DSM 16961</strain>
    </source>
</reference>
<organism evidence="1 2">
    <name type="scientific">Methylobacterium variabile</name>
    <dbReference type="NCBI Taxonomy" id="298794"/>
    <lineage>
        <taxon>Bacteria</taxon>
        <taxon>Pseudomonadati</taxon>
        <taxon>Pseudomonadota</taxon>
        <taxon>Alphaproteobacteria</taxon>
        <taxon>Hyphomicrobiales</taxon>
        <taxon>Methylobacteriaceae</taxon>
        <taxon>Methylobacterium</taxon>
    </lineage>
</organism>
<comment type="caution">
    <text evidence="1">The sequence shown here is derived from an EMBL/GenBank/DDBJ whole genome shotgun (WGS) entry which is preliminary data.</text>
</comment>
<dbReference type="RefSeq" id="WP_048443105.1">
    <property type="nucleotide sequence ID" value="NZ_LABY01000030.1"/>
</dbReference>
<gene>
    <name evidence="1" type="ORF">VQ02_05260</name>
</gene>